<gene>
    <name evidence="1" type="ORF">BFN67_16195</name>
</gene>
<protein>
    <submittedName>
        <fullName evidence="1">Uncharacterized protein</fullName>
    </submittedName>
</protein>
<comment type="caution">
    <text evidence="1">The sequence shown here is derived from an EMBL/GenBank/DDBJ whole genome shotgun (WGS) entry which is preliminary data.</text>
</comment>
<dbReference type="STRING" id="1873176.BFN67_16195"/>
<dbReference type="RefSeq" id="WP_192856784.1">
    <property type="nucleotide sequence ID" value="NZ_MDET01000011.1"/>
</dbReference>
<proteinExistence type="predicted"/>
<dbReference type="Proteomes" id="UP000191905">
    <property type="component" value="Unassembled WGS sequence"/>
</dbReference>
<dbReference type="AlphaFoldDB" id="A0A1V8RS20"/>
<sequence length="162" mass="17988">MSSESALRDLILGGSFTFTARPDPVPGDLRMSWGLAVLVLALFYSRGKKSNFQKLQFLAHSVRLPEGREEVRGLLSGEYRPTEVSVRVEPSLNRAVAFAHALKLVKIDKGTSVSLTDAGIKMATAILEEGESLREEARFLADVAPRMTDTLMKRVWRLEDLL</sequence>
<dbReference type="EMBL" id="MDET01000011">
    <property type="protein sequence ID" value="OQM75996.1"/>
    <property type="molecule type" value="Genomic_DNA"/>
</dbReference>
<name>A0A1V8RS20_9HYPH</name>
<evidence type="ECO:0000313" key="1">
    <source>
        <dbReference type="EMBL" id="OQM75996.1"/>
    </source>
</evidence>
<keyword evidence="2" id="KW-1185">Reference proteome</keyword>
<reference evidence="1 2" key="1">
    <citation type="journal article" date="2016" name="Int. J. Syst. Evol. Microbiol.">
        <title>Pseudaminobacter manganicus sp. nov., isolated from sludge of a manganese mine.</title>
        <authorList>
            <person name="Li J."/>
            <person name="Huang J."/>
            <person name="Liao S."/>
            <person name="Wang G."/>
        </authorList>
    </citation>
    <scope>NUCLEOTIDE SEQUENCE [LARGE SCALE GENOMIC DNA]</scope>
    <source>
        <strain evidence="1 2">JH-7</strain>
    </source>
</reference>
<evidence type="ECO:0000313" key="2">
    <source>
        <dbReference type="Proteomes" id="UP000191905"/>
    </source>
</evidence>
<organism evidence="1 2">
    <name type="scientific">Manganibacter manganicus</name>
    <dbReference type="NCBI Taxonomy" id="1873176"/>
    <lineage>
        <taxon>Bacteria</taxon>
        <taxon>Pseudomonadati</taxon>
        <taxon>Pseudomonadota</taxon>
        <taxon>Alphaproteobacteria</taxon>
        <taxon>Hyphomicrobiales</taxon>
        <taxon>Phyllobacteriaceae</taxon>
        <taxon>Manganibacter</taxon>
    </lineage>
</organism>
<accession>A0A1V8RS20</accession>